<evidence type="ECO:0000313" key="2">
    <source>
        <dbReference type="EMBL" id="EKW99793.1"/>
    </source>
</evidence>
<dbReference type="PANTHER" id="PTHR42160:SF1">
    <property type="entry name" value="URACIL-DNA GLYCOSYLASE SUPERFAMILY PROTEIN"/>
    <property type="match status" value="1"/>
</dbReference>
<evidence type="ECO:0000259" key="1">
    <source>
        <dbReference type="SMART" id="SM00986"/>
    </source>
</evidence>
<protein>
    <recommendedName>
        <fullName evidence="1">Uracil-DNA glycosylase-like domain-containing protein</fullName>
    </recommendedName>
</protein>
<gene>
    <name evidence="2" type="ORF">D271_00155</name>
</gene>
<dbReference type="AlphaFoldDB" id="M5J540"/>
<dbReference type="Proteomes" id="UP000011912">
    <property type="component" value="Unassembled WGS sequence"/>
</dbReference>
<reference evidence="2 3" key="1">
    <citation type="journal article" date="2013" name="Genome Announc.">
        <title>Genome Sequence of Lactobacillus saerimneri 30a (Formerly Lactobacillus sp. Strain 30a), a Reference Lactic Acid Bacterium Strain Producing Biogenic Amines.</title>
        <authorList>
            <person name="Romano A."/>
            <person name="Trip H."/>
            <person name="Campbell-Sills H."/>
            <person name="Bouchez O."/>
            <person name="Sherman D."/>
            <person name="Lolkema J.S."/>
            <person name="Lucas P.M."/>
        </authorList>
    </citation>
    <scope>NUCLEOTIDE SEQUENCE [LARGE SCALE GENOMIC DNA]</scope>
    <source>
        <strain evidence="2 3">30a</strain>
    </source>
</reference>
<dbReference type="InterPro" id="IPR005122">
    <property type="entry name" value="Uracil-DNA_glycosylase-like"/>
</dbReference>
<keyword evidence="3" id="KW-1185">Reference proteome</keyword>
<feature type="domain" description="Uracil-DNA glycosylase-like" evidence="1">
    <location>
        <begin position="29"/>
        <end position="186"/>
    </location>
</feature>
<dbReference type="STRING" id="1227363.D271_00155"/>
<dbReference type="CDD" id="cd10033">
    <property type="entry name" value="UDG_like"/>
    <property type="match status" value="1"/>
</dbReference>
<sequence length="197" mass="23149">MQSEFQKIFQEIQADPDNESFTKQGIKPLYYASSSARINIIGQAPGRIAQEKMKFWDDPSGDRLRTWLGVSRDVFYNSGMIAILPMDFYYPGKGKSGDLPPRKGFAQNWHPQLLKLMPNIQLTILVGAYATRRYLHLRYKDRLTDIVRNYQQYLPDYFPIVHPSPRNKIWEAKNPWFEEQVIPDLQRRIQIALNKQE</sequence>
<dbReference type="SMART" id="SM00987">
    <property type="entry name" value="UreE_C"/>
    <property type="match status" value="1"/>
</dbReference>
<dbReference type="SMART" id="SM00986">
    <property type="entry name" value="UDG"/>
    <property type="match status" value="1"/>
</dbReference>
<dbReference type="InterPro" id="IPR036895">
    <property type="entry name" value="Uracil-DNA_glycosylase-like_sf"/>
</dbReference>
<dbReference type="RefSeq" id="WP_009550752.1">
    <property type="nucleotide sequence ID" value="NZ_ANAG01000001.1"/>
</dbReference>
<proteinExistence type="predicted"/>
<dbReference type="EMBL" id="ANAG01000001">
    <property type="protein sequence ID" value="EKW99793.1"/>
    <property type="molecule type" value="Genomic_DNA"/>
</dbReference>
<dbReference type="PANTHER" id="PTHR42160">
    <property type="entry name" value="URACIL-DNA GLYCOSYLASE SUPERFAMILY PROTEIN"/>
    <property type="match status" value="1"/>
</dbReference>
<evidence type="ECO:0000313" key="3">
    <source>
        <dbReference type="Proteomes" id="UP000011912"/>
    </source>
</evidence>
<comment type="caution">
    <text evidence="2">The sequence shown here is derived from an EMBL/GenBank/DDBJ whole genome shotgun (WGS) entry which is preliminary data.</text>
</comment>
<dbReference type="Gene3D" id="3.40.470.10">
    <property type="entry name" value="Uracil-DNA glycosylase-like domain"/>
    <property type="match status" value="1"/>
</dbReference>
<dbReference type="InterPro" id="IPR047124">
    <property type="entry name" value="HI_0220.2"/>
</dbReference>
<dbReference type="PATRIC" id="fig|1227363.6.peg.30"/>
<dbReference type="SUPFAM" id="SSF52141">
    <property type="entry name" value="Uracil-DNA glycosylase-like"/>
    <property type="match status" value="1"/>
</dbReference>
<name>M5J540_9LACO</name>
<organism evidence="2 3">
    <name type="scientific">Ligilactobacillus saerimneri 30a</name>
    <dbReference type="NCBI Taxonomy" id="1227363"/>
    <lineage>
        <taxon>Bacteria</taxon>
        <taxon>Bacillati</taxon>
        <taxon>Bacillota</taxon>
        <taxon>Bacilli</taxon>
        <taxon>Lactobacillales</taxon>
        <taxon>Lactobacillaceae</taxon>
        <taxon>Ligilactobacillus</taxon>
    </lineage>
</organism>
<accession>M5J540</accession>
<dbReference type="Pfam" id="PF03167">
    <property type="entry name" value="UDG"/>
    <property type="match status" value="1"/>
</dbReference>